<dbReference type="SMART" id="SM00382">
    <property type="entry name" value="AAA"/>
    <property type="match status" value="1"/>
</dbReference>
<dbReference type="Pfam" id="PF00005">
    <property type="entry name" value="ABC_tran"/>
    <property type="match status" value="1"/>
</dbReference>
<dbReference type="Proteomes" id="UP000231092">
    <property type="component" value="Unassembled WGS sequence"/>
</dbReference>
<evidence type="ECO:0000313" key="6">
    <source>
        <dbReference type="EMBL" id="PJJ29404.1"/>
    </source>
</evidence>
<evidence type="ECO:0000256" key="3">
    <source>
        <dbReference type="ARBA" id="ARBA00022741"/>
    </source>
</evidence>
<keyword evidence="3" id="KW-0547">Nucleotide-binding</keyword>
<dbReference type="InterPro" id="IPR003439">
    <property type="entry name" value="ABC_transporter-like_ATP-bd"/>
</dbReference>
<dbReference type="GO" id="GO:0015833">
    <property type="term" value="P:peptide transport"/>
    <property type="evidence" value="ECO:0007669"/>
    <property type="project" value="InterPro"/>
</dbReference>
<dbReference type="InterPro" id="IPR013563">
    <property type="entry name" value="Oligopep_ABC_C"/>
</dbReference>
<dbReference type="PROSITE" id="PS50893">
    <property type="entry name" value="ABC_TRANSPORTER_2"/>
    <property type="match status" value="1"/>
</dbReference>
<dbReference type="PANTHER" id="PTHR43776:SF7">
    <property type="entry name" value="D,D-DIPEPTIDE TRANSPORT ATP-BINDING PROTEIN DDPF-RELATED"/>
    <property type="match status" value="1"/>
</dbReference>
<dbReference type="RefSeq" id="WP_100305794.1">
    <property type="nucleotide sequence ID" value="NZ_PGET01000001.1"/>
</dbReference>
<sequence length="345" mass="38338">MNGIDNGRKPLIQVKNLKKYFEIKGKGELHAVDNISFDIYPGETLGLVGESGCGKSTVGNVIMRLHKPTGGELIYGEKDVFKAAGKQELLEMCSNIQIIFQDPYSSLNPRKTIRSILKEAYKIHKIGSDKEKDDKIEALCDDCGISRDLLNKYPHELDGGKRQIVGIARALSLSPEFIVCDEPVSSLDVSIQATIINLLMDLQKKRGLSYLFISHDLSVVRHISNRIAVMYLGQIIESAETDDIFHNAVHPYTIALLSAIPKVEIGKKVSRIVLKGDVPSPLNPPEGCRFAPRCWMAQDICKKETPALRETGEKGHCVACHFWEESRAAAEKEQAAMNKTEIQPK</sequence>
<evidence type="ECO:0000256" key="1">
    <source>
        <dbReference type="ARBA" id="ARBA00005417"/>
    </source>
</evidence>
<dbReference type="SUPFAM" id="SSF52540">
    <property type="entry name" value="P-loop containing nucleoside triphosphate hydrolases"/>
    <property type="match status" value="1"/>
</dbReference>
<evidence type="ECO:0000256" key="4">
    <source>
        <dbReference type="ARBA" id="ARBA00022840"/>
    </source>
</evidence>
<comment type="caution">
    <text evidence="6">The sequence shown here is derived from an EMBL/GenBank/DDBJ whole genome shotgun (WGS) entry which is preliminary data.</text>
</comment>
<dbReference type="OrthoDB" id="9802264at2"/>
<evidence type="ECO:0000313" key="7">
    <source>
        <dbReference type="Proteomes" id="UP000231092"/>
    </source>
</evidence>
<dbReference type="CDD" id="cd03257">
    <property type="entry name" value="ABC_NikE_OppD_transporters"/>
    <property type="match status" value="1"/>
</dbReference>
<proteinExistence type="inferred from homology"/>
<dbReference type="InterPro" id="IPR003593">
    <property type="entry name" value="AAA+_ATPase"/>
</dbReference>
<dbReference type="NCBIfam" id="TIGR01727">
    <property type="entry name" value="oligo_HPY"/>
    <property type="match status" value="1"/>
</dbReference>
<dbReference type="GO" id="GO:0005524">
    <property type="term" value="F:ATP binding"/>
    <property type="evidence" value="ECO:0007669"/>
    <property type="project" value="UniProtKB-KW"/>
</dbReference>
<dbReference type="AlphaFoldDB" id="A0A2M8Z7I5"/>
<keyword evidence="2" id="KW-0813">Transport</keyword>
<keyword evidence="4 6" id="KW-0067">ATP-binding</keyword>
<accession>A0A2M8Z7I5</accession>
<feature type="domain" description="ABC transporter" evidence="5">
    <location>
        <begin position="12"/>
        <end position="257"/>
    </location>
</feature>
<dbReference type="GO" id="GO:0016887">
    <property type="term" value="F:ATP hydrolysis activity"/>
    <property type="evidence" value="ECO:0007669"/>
    <property type="project" value="InterPro"/>
</dbReference>
<dbReference type="Pfam" id="PF08352">
    <property type="entry name" value="oligo_HPY"/>
    <property type="match status" value="1"/>
</dbReference>
<dbReference type="InterPro" id="IPR027417">
    <property type="entry name" value="P-loop_NTPase"/>
</dbReference>
<dbReference type="FunFam" id="3.40.50.300:FF:000016">
    <property type="entry name" value="Oligopeptide ABC transporter ATP-binding component"/>
    <property type="match status" value="1"/>
</dbReference>
<protein>
    <submittedName>
        <fullName evidence="6">Oligopeptide transport system ATP-binding protein</fullName>
    </submittedName>
</protein>
<organism evidence="6 7">
    <name type="scientific">[Clostridium] celerecrescens 18A</name>
    <dbReference type="NCBI Taxonomy" id="1286362"/>
    <lineage>
        <taxon>Bacteria</taxon>
        <taxon>Bacillati</taxon>
        <taxon>Bacillota</taxon>
        <taxon>Clostridia</taxon>
        <taxon>Lachnospirales</taxon>
        <taxon>Lachnospiraceae</taxon>
        <taxon>Lacrimispora</taxon>
    </lineage>
</organism>
<dbReference type="EMBL" id="PGET01000001">
    <property type="protein sequence ID" value="PJJ29404.1"/>
    <property type="molecule type" value="Genomic_DNA"/>
</dbReference>
<dbReference type="InterPro" id="IPR050319">
    <property type="entry name" value="ABC_transp_ATP-bind"/>
</dbReference>
<comment type="similarity">
    <text evidence="1">Belongs to the ABC transporter superfamily.</text>
</comment>
<reference evidence="6 7" key="1">
    <citation type="submission" date="2017-11" db="EMBL/GenBank/DDBJ databases">
        <title>Understudied soil microbes with underappreciated capabilities: Untangling the Clostridium saccharolyticum group.</title>
        <authorList>
            <person name="Leschine S."/>
        </authorList>
    </citation>
    <scope>NUCLEOTIDE SEQUENCE [LARGE SCALE GENOMIC DNA]</scope>
    <source>
        <strain evidence="6 7">18A</strain>
    </source>
</reference>
<dbReference type="GO" id="GO:0055085">
    <property type="term" value="P:transmembrane transport"/>
    <property type="evidence" value="ECO:0007669"/>
    <property type="project" value="UniProtKB-ARBA"/>
</dbReference>
<dbReference type="Gene3D" id="3.40.50.300">
    <property type="entry name" value="P-loop containing nucleotide triphosphate hydrolases"/>
    <property type="match status" value="1"/>
</dbReference>
<evidence type="ECO:0000259" key="5">
    <source>
        <dbReference type="PROSITE" id="PS50893"/>
    </source>
</evidence>
<dbReference type="PANTHER" id="PTHR43776">
    <property type="entry name" value="TRANSPORT ATP-BINDING PROTEIN"/>
    <property type="match status" value="1"/>
</dbReference>
<gene>
    <name evidence="6" type="ORF">H171_2945</name>
</gene>
<name>A0A2M8Z7I5_9FIRM</name>
<evidence type="ECO:0000256" key="2">
    <source>
        <dbReference type="ARBA" id="ARBA00022448"/>
    </source>
</evidence>